<feature type="domain" description="Tyrosine specific protein phosphatases" evidence="5">
    <location>
        <begin position="184"/>
        <end position="242"/>
    </location>
</feature>
<evidence type="ECO:0000256" key="3">
    <source>
        <dbReference type="SAM" id="Phobius"/>
    </source>
</evidence>
<keyword evidence="3" id="KW-0472">Membrane</keyword>
<dbReference type="PANTHER" id="PTHR47216">
    <property type="match status" value="1"/>
</dbReference>
<proteinExistence type="predicted"/>
<accession>A0A7S1B8M3</accession>
<reference evidence="6" key="1">
    <citation type="submission" date="2021-01" db="EMBL/GenBank/DDBJ databases">
        <authorList>
            <person name="Corre E."/>
            <person name="Pelletier E."/>
            <person name="Niang G."/>
            <person name="Scheremetjew M."/>
            <person name="Finn R."/>
            <person name="Kale V."/>
            <person name="Holt S."/>
            <person name="Cochrane G."/>
            <person name="Meng A."/>
            <person name="Brown T."/>
            <person name="Cohen L."/>
        </authorList>
    </citation>
    <scope>NUCLEOTIDE SEQUENCE</scope>
    <source>
        <strain evidence="6">308</strain>
    </source>
</reference>
<feature type="domain" description="Tyrosine-protein phosphatase" evidence="4">
    <location>
        <begin position="128"/>
        <end position="263"/>
    </location>
</feature>
<protein>
    <recommendedName>
        <fullName evidence="7">Tyrosine specific protein phosphatases domain-containing protein</fullName>
    </recommendedName>
</protein>
<evidence type="ECO:0000259" key="4">
    <source>
        <dbReference type="PROSITE" id="PS50054"/>
    </source>
</evidence>
<dbReference type="PROSITE" id="PS50054">
    <property type="entry name" value="TYR_PHOSPHATASE_DUAL"/>
    <property type="match status" value="1"/>
</dbReference>
<dbReference type="InterPro" id="IPR000387">
    <property type="entry name" value="Tyr_Pase_dom"/>
</dbReference>
<dbReference type="PROSITE" id="PS50056">
    <property type="entry name" value="TYR_PHOSPHATASE_2"/>
    <property type="match status" value="1"/>
</dbReference>
<feature type="transmembrane region" description="Helical" evidence="3">
    <location>
        <begin position="54"/>
        <end position="77"/>
    </location>
</feature>
<dbReference type="PANTHER" id="PTHR47216:SF4">
    <property type="entry name" value="OS01G0859400 PROTEIN"/>
    <property type="match status" value="1"/>
</dbReference>
<evidence type="ECO:0008006" key="7">
    <source>
        <dbReference type="Google" id="ProtNLM"/>
    </source>
</evidence>
<dbReference type="PROSITE" id="PS00383">
    <property type="entry name" value="TYR_PHOSPHATASE_1"/>
    <property type="match status" value="1"/>
</dbReference>
<keyword evidence="3" id="KW-1133">Transmembrane helix</keyword>
<dbReference type="InterPro" id="IPR000340">
    <property type="entry name" value="Dual-sp_phosphatase_cat-dom"/>
</dbReference>
<keyword evidence="1" id="KW-0378">Hydrolase</keyword>
<dbReference type="AlphaFoldDB" id="A0A7S1B8M3"/>
<gene>
    <name evidence="6" type="ORF">CHYS00102_LOCUS5974</name>
</gene>
<dbReference type="SMART" id="SM00195">
    <property type="entry name" value="DSPc"/>
    <property type="match status" value="1"/>
</dbReference>
<dbReference type="InterPro" id="IPR029021">
    <property type="entry name" value="Prot-tyrosine_phosphatase-like"/>
</dbReference>
<evidence type="ECO:0000256" key="1">
    <source>
        <dbReference type="ARBA" id="ARBA00022801"/>
    </source>
</evidence>
<dbReference type="EMBL" id="HBFR01008263">
    <property type="protein sequence ID" value="CAD8878790.1"/>
    <property type="molecule type" value="Transcribed_RNA"/>
</dbReference>
<evidence type="ECO:0000259" key="5">
    <source>
        <dbReference type="PROSITE" id="PS50056"/>
    </source>
</evidence>
<name>A0A7S1B8M3_9STRA</name>
<dbReference type="InterPro" id="IPR016130">
    <property type="entry name" value="Tyr_Pase_AS"/>
</dbReference>
<organism evidence="6">
    <name type="scientific">Corethron hystrix</name>
    <dbReference type="NCBI Taxonomy" id="216773"/>
    <lineage>
        <taxon>Eukaryota</taxon>
        <taxon>Sar</taxon>
        <taxon>Stramenopiles</taxon>
        <taxon>Ochrophyta</taxon>
        <taxon>Bacillariophyta</taxon>
        <taxon>Coscinodiscophyceae</taxon>
        <taxon>Corethrophycidae</taxon>
        <taxon>Corethrales</taxon>
        <taxon>Corethraceae</taxon>
        <taxon>Corethron</taxon>
    </lineage>
</organism>
<sequence length="263" mass="29563">MGAVHGCYLKYVGLSLTSWAVASLVYGSPTDITRRDLTNSTGFGVGVGNNEPPLWRFLCGTALYYSASINGFIAVLFKARRFAWLLGKDSKRGTIPFWSYCIFAPFHVPTVLYTFVHCRQMKKKGIPFASEVCSGWYIGGRYSNLLRKHWSCVIDLTVEFPELCWSQTETYYHVPLWDGNPPSIEWIEAAARVATANKEKGKVLVHCAHGVGRSTTVMCACLVKAGEFKTWEEAFEACKLERKCIKLNQGMKKALSLWQKAYV</sequence>
<feature type="transmembrane region" description="Helical" evidence="3">
    <location>
        <begin position="97"/>
        <end position="116"/>
    </location>
</feature>
<dbReference type="InterPro" id="IPR020422">
    <property type="entry name" value="TYR_PHOSPHATASE_DUAL_dom"/>
</dbReference>
<keyword evidence="3" id="KW-0812">Transmembrane</keyword>
<dbReference type="Pfam" id="PF00782">
    <property type="entry name" value="DSPc"/>
    <property type="match status" value="1"/>
</dbReference>
<dbReference type="Gene3D" id="3.90.190.10">
    <property type="entry name" value="Protein tyrosine phosphatase superfamily"/>
    <property type="match status" value="1"/>
</dbReference>
<dbReference type="GO" id="GO:0004721">
    <property type="term" value="F:phosphoprotein phosphatase activity"/>
    <property type="evidence" value="ECO:0007669"/>
    <property type="project" value="UniProtKB-KW"/>
</dbReference>
<evidence type="ECO:0000256" key="2">
    <source>
        <dbReference type="ARBA" id="ARBA00022912"/>
    </source>
</evidence>
<keyword evidence="2" id="KW-0904">Protein phosphatase</keyword>
<dbReference type="SUPFAM" id="SSF52799">
    <property type="entry name" value="(Phosphotyrosine protein) phosphatases II"/>
    <property type="match status" value="1"/>
</dbReference>
<evidence type="ECO:0000313" key="6">
    <source>
        <dbReference type="EMBL" id="CAD8878790.1"/>
    </source>
</evidence>